<dbReference type="InterPro" id="IPR002347">
    <property type="entry name" value="SDR_fam"/>
</dbReference>
<reference evidence="3 4" key="1">
    <citation type="submission" date="2020-08" db="EMBL/GenBank/DDBJ databases">
        <title>Functional genomics of gut bacteria from endangered species of beetles.</title>
        <authorList>
            <person name="Carlos-Shanley C."/>
        </authorList>
    </citation>
    <scope>NUCLEOTIDE SEQUENCE [LARGE SCALE GENOMIC DNA]</scope>
    <source>
        <strain evidence="3 4">S00245</strain>
    </source>
</reference>
<gene>
    <name evidence="3" type="ORF">HNO88_000603</name>
</gene>
<dbReference type="InterPro" id="IPR036291">
    <property type="entry name" value="NAD(P)-bd_dom_sf"/>
</dbReference>
<accession>A0A7W7K7G5</accession>
<keyword evidence="2" id="KW-0560">Oxidoreductase</keyword>
<organism evidence="3 4">
    <name type="scientific">Novosphingobium chloroacetimidivorans</name>
    <dbReference type="NCBI Taxonomy" id="1428314"/>
    <lineage>
        <taxon>Bacteria</taxon>
        <taxon>Pseudomonadati</taxon>
        <taxon>Pseudomonadota</taxon>
        <taxon>Alphaproteobacteria</taxon>
        <taxon>Sphingomonadales</taxon>
        <taxon>Sphingomonadaceae</taxon>
        <taxon>Novosphingobium</taxon>
    </lineage>
</organism>
<dbReference type="PANTHER" id="PTHR43086">
    <property type="entry name" value="VERY-LONG-CHAIN 3-OXOOACYL-COA REDUCTASE"/>
    <property type="match status" value="1"/>
</dbReference>
<dbReference type="PANTHER" id="PTHR43086:SF2">
    <property type="entry name" value="HYDROXYSTEROID DEHYDROGENASE-LIKE PROTEIN 1"/>
    <property type="match status" value="1"/>
</dbReference>
<dbReference type="EMBL" id="JACHLR010000002">
    <property type="protein sequence ID" value="MBB4857296.1"/>
    <property type="molecule type" value="Genomic_DNA"/>
</dbReference>
<evidence type="ECO:0000313" key="3">
    <source>
        <dbReference type="EMBL" id="MBB4857296.1"/>
    </source>
</evidence>
<dbReference type="PRINTS" id="PR00081">
    <property type="entry name" value="GDHRDH"/>
</dbReference>
<dbReference type="AlphaFoldDB" id="A0A7W7K7G5"/>
<dbReference type="Gene3D" id="3.40.50.720">
    <property type="entry name" value="NAD(P)-binding Rossmann-like Domain"/>
    <property type="match status" value="1"/>
</dbReference>
<evidence type="ECO:0000256" key="1">
    <source>
        <dbReference type="ARBA" id="ARBA00022857"/>
    </source>
</evidence>
<name>A0A7W7K7G5_9SPHN</name>
<keyword evidence="1" id="KW-0521">NADP</keyword>
<dbReference type="SUPFAM" id="SSF51735">
    <property type="entry name" value="NAD(P)-binding Rossmann-fold domains"/>
    <property type="match status" value="1"/>
</dbReference>
<dbReference type="Pfam" id="PF00106">
    <property type="entry name" value="adh_short"/>
    <property type="match status" value="1"/>
</dbReference>
<sequence length="270" mass="28398">MEAAQFASRYGPWALIAGASEGTGASFARLLAEMGLNLILVARRAAPLETLAQVLRSDHGVDVVTATIDLSRDDATAHLLAAVGPREVGLLILNAGADSNGSMFLDNAIANWDALANRNVMTTMRALHAFAMPMRERGRGGLIVVGSGACYAGLPGIGVYAASKAFDLVLCEALWAELESHGVDVLSYVIGRTDTPAHRELMEARGMAIPDDLAHPDDVARLGLERLPHGPVCNWGEADDEAVMGPSSAAQRRERIRAVAAMSAAYAAKG</sequence>
<dbReference type="Proteomes" id="UP000555448">
    <property type="component" value="Unassembled WGS sequence"/>
</dbReference>
<protein>
    <submittedName>
        <fullName evidence="3">Short-subunit dehydrogenase</fullName>
    </submittedName>
</protein>
<evidence type="ECO:0000313" key="4">
    <source>
        <dbReference type="Proteomes" id="UP000555448"/>
    </source>
</evidence>
<keyword evidence="4" id="KW-1185">Reference proteome</keyword>
<dbReference type="RefSeq" id="WP_184242589.1">
    <property type="nucleotide sequence ID" value="NZ_JACHLR010000002.1"/>
</dbReference>
<evidence type="ECO:0000256" key="2">
    <source>
        <dbReference type="ARBA" id="ARBA00023002"/>
    </source>
</evidence>
<dbReference type="GO" id="GO:0030497">
    <property type="term" value="P:fatty acid elongation"/>
    <property type="evidence" value="ECO:0007669"/>
    <property type="project" value="TreeGrafter"/>
</dbReference>
<dbReference type="GO" id="GO:0016491">
    <property type="term" value="F:oxidoreductase activity"/>
    <property type="evidence" value="ECO:0007669"/>
    <property type="project" value="UniProtKB-KW"/>
</dbReference>
<comment type="caution">
    <text evidence="3">The sequence shown here is derived from an EMBL/GenBank/DDBJ whole genome shotgun (WGS) entry which is preliminary data.</text>
</comment>
<proteinExistence type="predicted"/>